<name>A0A934R780_9BACT</name>
<dbReference type="AlphaFoldDB" id="A0A934R780"/>
<dbReference type="PANTHER" id="PTHR10963:SF55">
    <property type="entry name" value="GLYCOSIDE HYDROLASE FAMILY 16 PROTEIN"/>
    <property type="match status" value="1"/>
</dbReference>
<accession>A0A934R780</accession>
<reference evidence="3" key="1">
    <citation type="submission" date="2021-01" db="EMBL/GenBank/DDBJ databases">
        <title>Modified the classification status of verrucomicrobia.</title>
        <authorList>
            <person name="Feng X."/>
        </authorList>
    </citation>
    <scope>NUCLEOTIDE SEQUENCE</scope>
    <source>
        <strain evidence="3">JCM 18052</strain>
    </source>
</reference>
<dbReference type="GO" id="GO:0004553">
    <property type="term" value="F:hydrolase activity, hydrolyzing O-glycosyl compounds"/>
    <property type="evidence" value="ECO:0007669"/>
    <property type="project" value="InterPro"/>
</dbReference>
<dbReference type="GO" id="GO:0005975">
    <property type="term" value="P:carbohydrate metabolic process"/>
    <property type="evidence" value="ECO:0007669"/>
    <property type="project" value="InterPro"/>
</dbReference>
<dbReference type="Pfam" id="PF00722">
    <property type="entry name" value="Glyco_hydro_16"/>
    <property type="match status" value="1"/>
</dbReference>
<dbReference type="InterPro" id="IPR050546">
    <property type="entry name" value="Glycosyl_Hydrlase_16"/>
</dbReference>
<protein>
    <submittedName>
        <fullName evidence="3">Glycoside hydrolase family 16 protein</fullName>
    </submittedName>
</protein>
<keyword evidence="3" id="KW-0378">Hydrolase</keyword>
<dbReference type="PANTHER" id="PTHR10963">
    <property type="entry name" value="GLYCOSYL HYDROLASE-RELATED"/>
    <property type="match status" value="1"/>
</dbReference>
<evidence type="ECO:0000259" key="2">
    <source>
        <dbReference type="PROSITE" id="PS51762"/>
    </source>
</evidence>
<evidence type="ECO:0000313" key="4">
    <source>
        <dbReference type="Proteomes" id="UP000600139"/>
    </source>
</evidence>
<dbReference type="PROSITE" id="PS51762">
    <property type="entry name" value="GH16_2"/>
    <property type="match status" value="1"/>
</dbReference>
<gene>
    <name evidence="3" type="ORF">JIN84_13925</name>
</gene>
<dbReference type="RefSeq" id="WP_200351649.1">
    <property type="nucleotide sequence ID" value="NZ_BAABHZ010000006.1"/>
</dbReference>
<organism evidence="3 4">
    <name type="scientific">Luteolibacter yonseiensis</name>
    <dbReference type="NCBI Taxonomy" id="1144680"/>
    <lineage>
        <taxon>Bacteria</taxon>
        <taxon>Pseudomonadati</taxon>
        <taxon>Verrucomicrobiota</taxon>
        <taxon>Verrucomicrobiia</taxon>
        <taxon>Verrucomicrobiales</taxon>
        <taxon>Verrucomicrobiaceae</taxon>
        <taxon>Luteolibacter</taxon>
    </lineage>
</organism>
<comment type="similarity">
    <text evidence="1">Belongs to the glycosyl hydrolase 16 family.</text>
</comment>
<dbReference type="CDD" id="cd08023">
    <property type="entry name" value="GH16_laminarinase_like"/>
    <property type="match status" value="1"/>
</dbReference>
<dbReference type="InterPro" id="IPR000757">
    <property type="entry name" value="Beta-glucanase-like"/>
</dbReference>
<evidence type="ECO:0000256" key="1">
    <source>
        <dbReference type="ARBA" id="ARBA00006865"/>
    </source>
</evidence>
<comment type="caution">
    <text evidence="3">The sequence shown here is derived from an EMBL/GenBank/DDBJ whole genome shotgun (WGS) entry which is preliminary data.</text>
</comment>
<proteinExistence type="inferred from homology"/>
<evidence type="ECO:0000313" key="3">
    <source>
        <dbReference type="EMBL" id="MBK1816720.1"/>
    </source>
</evidence>
<dbReference type="SUPFAM" id="SSF49899">
    <property type="entry name" value="Concanavalin A-like lectins/glucanases"/>
    <property type="match status" value="1"/>
</dbReference>
<dbReference type="EMBL" id="JAENIK010000011">
    <property type="protein sequence ID" value="MBK1816720.1"/>
    <property type="molecule type" value="Genomic_DNA"/>
</dbReference>
<keyword evidence="4" id="KW-1185">Reference proteome</keyword>
<dbReference type="InterPro" id="IPR013320">
    <property type="entry name" value="ConA-like_dom_sf"/>
</dbReference>
<feature type="domain" description="GH16" evidence="2">
    <location>
        <begin position="17"/>
        <end position="280"/>
    </location>
</feature>
<dbReference type="Proteomes" id="UP000600139">
    <property type="component" value="Unassembled WGS sequence"/>
</dbReference>
<dbReference type="Gene3D" id="2.60.120.200">
    <property type="match status" value="1"/>
</dbReference>
<sequence length="281" mass="32254">MSRFLPAIVAALTIHTVSAEEPVTPPRDPAYELVWSDEFTRDGPPDEAKWRSEIGFARNQELQWYQAENSRCHGGFLVIEARQEKVGNPDYSEGSRDWRKGRKEAAYTSGSLITVGGNQWHFGRSEVRARFKALPGLWPAIWTTGLGRWPHAGEIDIMEFYQDKILANFVWAGKGGRDHWNTTSHPIEKFGKDTWDDRFHLWVTEWDEEKITIYLDGRLLNTLPMKTAINADGPAINPFLSPQRFRLNLAVGANGGDPSKTSFPQRYEIDYVRIYQRKTDR</sequence>